<dbReference type="SUPFAM" id="SSF53756">
    <property type="entry name" value="UDP-Glycosyltransferase/glycogen phosphorylase"/>
    <property type="match status" value="1"/>
</dbReference>
<dbReference type="EMBL" id="BARS01008776">
    <property type="protein sequence ID" value="GAF67265.1"/>
    <property type="molecule type" value="Genomic_DNA"/>
</dbReference>
<accession>X0STX7</accession>
<dbReference type="Pfam" id="PF00534">
    <property type="entry name" value="Glycos_transf_1"/>
    <property type="match status" value="1"/>
</dbReference>
<organism evidence="2">
    <name type="scientific">marine sediment metagenome</name>
    <dbReference type="NCBI Taxonomy" id="412755"/>
    <lineage>
        <taxon>unclassified sequences</taxon>
        <taxon>metagenomes</taxon>
        <taxon>ecological metagenomes</taxon>
    </lineage>
</organism>
<reference evidence="2" key="1">
    <citation type="journal article" date="2014" name="Front. Microbiol.">
        <title>High frequency of phylogenetically diverse reductive dehalogenase-homologous genes in deep subseafloor sedimentary metagenomes.</title>
        <authorList>
            <person name="Kawai M."/>
            <person name="Futagami T."/>
            <person name="Toyoda A."/>
            <person name="Takaki Y."/>
            <person name="Nishi S."/>
            <person name="Hori S."/>
            <person name="Arai W."/>
            <person name="Tsubouchi T."/>
            <person name="Morono Y."/>
            <person name="Uchiyama I."/>
            <person name="Ito T."/>
            <person name="Fujiyama A."/>
            <person name="Inagaki F."/>
            <person name="Takami H."/>
        </authorList>
    </citation>
    <scope>NUCLEOTIDE SEQUENCE</scope>
    <source>
        <strain evidence="2">Expedition CK06-06</strain>
    </source>
</reference>
<feature type="non-terminal residue" evidence="2">
    <location>
        <position position="177"/>
    </location>
</feature>
<protein>
    <recommendedName>
        <fullName evidence="1">Glycosyl transferase family 1 domain-containing protein</fullName>
    </recommendedName>
</protein>
<dbReference type="PANTHER" id="PTHR12526">
    <property type="entry name" value="GLYCOSYLTRANSFERASE"/>
    <property type="match status" value="1"/>
</dbReference>
<dbReference type="AlphaFoldDB" id="X0STX7"/>
<evidence type="ECO:0000259" key="1">
    <source>
        <dbReference type="Pfam" id="PF00534"/>
    </source>
</evidence>
<sequence>MLVVQCQDTAEKIATSTSAEIEVICNTLLETAAINQAKEGTDIKKIRVDLGIESNESFLIQVGALIRTKNVYNLIKVLAGWSHKFKLILVGDGPERARIEKLIQRLGLAENILLLGKKPHDETLSIIRACDVLLLSSICEQIPNVVLEALALGRPVIATRVGGVPEIKSPNLHLVDR</sequence>
<name>X0STX7_9ZZZZ</name>
<gene>
    <name evidence="2" type="ORF">S01H1_16661</name>
</gene>
<dbReference type="InterPro" id="IPR001296">
    <property type="entry name" value="Glyco_trans_1"/>
</dbReference>
<feature type="domain" description="Glycosyl transferase family 1" evidence="1">
    <location>
        <begin position="43"/>
        <end position="167"/>
    </location>
</feature>
<dbReference type="Gene3D" id="3.40.50.2000">
    <property type="entry name" value="Glycogen Phosphorylase B"/>
    <property type="match status" value="2"/>
</dbReference>
<proteinExistence type="predicted"/>
<evidence type="ECO:0000313" key="2">
    <source>
        <dbReference type="EMBL" id="GAF67265.1"/>
    </source>
</evidence>
<dbReference type="GO" id="GO:0016757">
    <property type="term" value="F:glycosyltransferase activity"/>
    <property type="evidence" value="ECO:0007669"/>
    <property type="project" value="InterPro"/>
</dbReference>
<comment type="caution">
    <text evidence="2">The sequence shown here is derived from an EMBL/GenBank/DDBJ whole genome shotgun (WGS) entry which is preliminary data.</text>
</comment>